<dbReference type="EMBL" id="BLIN01000003">
    <property type="protein sequence ID" value="GFE07021.1"/>
    <property type="molecule type" value="Genomic_DNA"/>
</dbReference>
<protein>
    <submittedName>
        <fullName evidence="1">Uncharacterized protein</fullName>
    </submittedName>
</protein>
<evidence type="ECO:0000313" key="2">
    <source>
        <dbReference type="Proteomes" id="UP000435837"/>
    </source>
</evidence>
<name>A0A640S9C4_9ACTN</name>
<gene>
    <name evidence="1" type="ORF">Scani_32890</name>
</gene>
<sequence>MAFRKQSHAAFQILDLLGELPDSLSHQAQGHTGGLQHRLFLALVVLAVVGEPCAGTEEFRIVKPGQLFPQIRVGGNEDGLELIDRLGAGLDRRPLVSFYIRAICTGPSPDLARARARPLSAARAAFWASSGSDLPR</sequence>
<dbReference type="Proteomes" id="UP000435837">
    <property type="component" value="Unassembled WGS sequence"/>
</dbReference>
<organism evidence="1 2">
    <name type="scientific">Streptomyces caniferus</name>
    <dbReference type="NCBI Taxonomy" id="285557"/>
    <lineage>
        <taxon>Bacteria</taxon>
        <taxon>Bacillati</taxon>
        <taxon>Actinomycetota</taxon>
        <taxon>Actinomycetes</taxon>
        <taxon>Kitasatosporales</taxon>
        <taxon>Streptomycetaceae</taxon>
        <taxon>Streptomyces</taxon>
    </lineage>
</organism>
<reference evidence="1 2" key="1">
    <citation type="submission" date="2019-12" db="EMBL/GenBank/DDBJ databases">
        <title>Whole genome shotgun sequence of Streptomyces caniferus NBRC 15389.</title>
        <authorList>
            <person name="Ichikawa N."/>
            <person name="Kimura A."/>
            <person name="Kitahashi Y."/>
            <person name="Komaki H."/>
            <person name="Tamura T."/>
        </authorList>
    </citation>
    <scope>NUCLEOTIDE SEQUENCE [LARGE SCALE GENOMIC DNA]</scope>
    <source>
        <strain evidence="1 2">NBRC 15389</strain>
    </source>
</reference>
<evidence type="ECO:0000313" key="1">
    <source>
        <dbReference type="EMBL" id="GFE07021.1"/>
    </source>
</evidence>
<dbReference type="AlphaFoldDB" id="A0A640S9C4"/>
<proteinExistence type="predicted"/>
<comment type="caution">
    <text evidence="1">The sequence shown here is derived from an EMBL/GenBank/DDBJ whole genome shotgun (WGS) entry which is preliminary data.</text>
</comment>
<accession>A0A640S9C4</accession>
<dbReference type="RefSeq" id="WP_246295827.1">
    <property type="nucleotide sequence ID" value="NZ_BAAATH010000058.1"/>
</dbReference>